<sequence>MHVGKAARRSESMARRARGDGSDTKQRFDAFDTASLLAFCVSVPLFVPVLTMWQGLTASTAPAASSFLPIVPFASAVPLSAMFTALAFLFVCLLKTAHARVSRTILVVALACYAAGYALLDLWSSGVLGGSMVETVCGLTLGFGAAVMCLVWVSRLRLLEFKRALMLVWLAACCLFAAAAGLPLLGADATRAVLSATALLALVGCARLFFRREHEDELATQVGVNWWDVFGHLDVSVVEGTGDFKTPLARALFFVVMPLVMLLLFVADHNVTQAYAWPVPPLGLAGVLTVVIMVPLVRFKTDQALINFSYRFFLPLMAFLVFAASAFVDPPWQHMVMVVGSLAFCTMYALVMSAMLVTMAGRMRSLALPAAGIMIIAGCLVCLLSTTHVDAGPLSAYQYQVMLVLFVLLAGVLMITPSSRLWRVMLEGIEAVESNAFDAQVAYGQRCAELAEAYHLTAREAEILIMLGRGHTSSFVADELTVAESTVRSHRKNIYRKLDVSSREELFKLLDAEETADE</sequence>
<feature type="compositionally biased region" description="Basic and acidic residues" evidence="4">
    <location>
        <begin position="8"/>
        <end position="24"/>
    </location>
</feature>
<evidence type="ECO:0000256" key="1">
    <source>
        <dbReference type="ARBA" id="ARBA00023015"/>
    </source>
</evidence>
<feature type="transmembrane region" description="Helical" evidence="5">
    <location>
        <begin position="73"/>
        <end position="94"/>
    </location>
</feature>
<evidence type="ECO:0000313" key="9">
    <source>
        <dbReference type="Proteomes" id="UP000253817"/>
    </source>
</evidence>
<dbReference type="EMBL" id="PPTT01000013">
    <property type="protein sequence ID" value="RDB68755.1"/>
    <property type="molecule type" value="Genomic_DNA"/>
</dbReference>
<feature type="region of interest" description="Disordered" evidence="4">
    <location>
        <begin position="1"/>
        <end position="24"/>
    </location>
</feature>
<dbReference type="PANTHER" id="PTHR44688:SF16">
    <property type="entry name" value="DNA-BINDING TRANSCRIPTIONAL ACTIVATOR DEVR_DOSR"/>
    <property type="match status" value="1"/>
</dbReference>
<reference evidence="10" key="2">
    <citation type="submission" date="2018-05" db="EMBL/GenBank/DDBJ databases">
        <title>Genome Sequencing of selected type strains of the family Eggerthellaceae.</title>
        <authorList>
            <person name="Danylec N."/>
            <person name="Stoll D.A."/>
            <person name="Doetsch A."/>
            <person name="Huch M."/>
        </authorList>
    </citation>
    <scope>NUCLEOTIDE SEQUENCE [LARGE SCALE GENOMIC DNA]</scope>
    <source>
        <strain evidence="10">DSM 16107</strain>
    </source>
</reference>
<keyword evidence="3" id="KW-0804">Transcription</keyword>
<name>A0A3N0J148_9ACTN</name>
<dbReference type="Proteomes" id="UP000253817">
    <property type="component" value="Unassembled WGS sequence"/>
</dbReference>
<evidence type="ECO:0000313" key="7">
    <source>
        <dbReference type="EMBL" id="RDB68755.1"/>
    </source>
</evidence>
<reference evidence="8" key="3">
    <citation type="journal article" date="2019" name="Microbiol. Resour. Announc.">
        <title>Draft Genome Sequences of Type Strains of Gordonibacter faecihominis, Paraeggerthella hongkongensis, Parvibacter caecicola,Slackia equolifaciens, Slackia faecicanis, and Slackia isoflavoniconvertens.</title>
        <authorList>
            <person name="Danylec N."/>
            <person name="Stoll D.A."/>
            <person name="Dotsch A."/>
            <person name="Huch M."/>
        </authorList>
    </citation>
    <scope>NUCLEOTIDE SEQUENCE</scope>
    <source>
        <strain evidence="8">DSM 16107</strain>
    </source>
</reference>
<dbReference type="EMBL" id="QICC01000005">
    <property type="protein sequence ID" value="RNM42969.1"/>
    <property type="molecule type" value="Genomic_DNA"/>
</dbReference>
<feature type="transmembrane region" description="Helical" evidence="5">
    <location>
        <begin position="132"/>
        <end position="153"/>
    </location>
</feature>
<evidence type="ECO:0000256" key="5">
    <source>
        <dbReference type="SAM" id="Phobius"/>
    </source>
</evidence>
<evidence type="ECO:0000256" key="2">
    <source>
        <dbReference type="ARBA" id="ARBA00023125"/>
    </source>
</evidence>
<dbReference type="PROSITE" id="PS50043">
    <property type="entry name" value="HTH_LUXR_2"/>
    <property type="match status" value="1"/>
</dbReference>
<dbReference type="Gene3D" id="1.10.10.10">
    <property type="entry name" value="Winged helix-like DNA-binding domain superfamily/Winged helix DNA-binding domain"/>
    <property type="match status" value="1"/>
</dbReference>
<evidence type="ECO:0000259" key="6">
    <source>
        <dbReference type="PROSITE" id="PS50043"/>
    </source>
</evidence>
<feature type="transmembrane region" description="Helical" evidence="5">
    <location>
        <begin position="334"/>
        <end position="359"/>
    </location>
</feature>
<dbReference type="InterPro" id="IPR016032">
    <property type="entry name" value="Sig_transdc_resp-reg_C-effctor"/>
</dbReference>
<dbReference type="PRINTS" id="PR00038">
    <property type="entry name" value="HTHLUXR"/>
</dbReference>
<keyword evidence="9" id="KW-1185">Reference proteome</keyword>
<feature type="transmembrane region" description="Helical" evidence="5">
    <location>
        <begin position="101"/>
        <end position="120"/>
    </location>
</feature>
<evidence type="ECO:0000313" key="10">
    <source>
        <dbReference type="Proteomes" id="UP000270112"/>
    </source>
</evidence>
<feature type="transmembrane region" description="Helical" evidence="5">
    <location>
        <begin position="34"/>
        <end position="53"/>
    </location>
</feature>
<evidence type="ECO:0000313" key="8">
    <source>
        <dbReference type="EMBL" id="RNM42969.1"/>
    </source>
</evidence>
<dbReference type="InterPro" id="IPR036388">
    <property type="entry name" value="WH-like_DNA-bd_sf"/>
</dbReference>
<dbReference type="OrthoDB" id="161302at2"/>
<protein>
    <submittedName>
        <fullName evidence="8">LuxR family transcriptional regulator</fullName>
    </submittedName>
</protein>
<dbReference type="Proteomes" id="UP000270112">
    <property type="component" value="Unassembled WGS sequence"/>
</dbReference>
<evidence type="ECO:0000256" key="4">
    <source>
        <dbReference type="SAM" id="MobiDB-lite"/>
    </source>
</evidence>
<feature type="transmembrane region" description="Helical" evidence="5">
    <location>
        <begin position="248"/>
        <end position="267"/>
    </location>
</feature>
<evidence type="ECO:0000256" key="3">
    <source>
        <dbReference type="ARBA" id="ARBA00023163"/>
    </source>
</evidence>
<dbReference type="AlphaFoldDB" id="A0A3N0J148"/>
<accession>A0A3N0J148</accession>
<dbReference type="CDD" id="cd06170">
    <property type="entry name" value="LuxR_C_like"/>
    <property type="match status" value="1"/>
</dbReference>
<dbReference type="GO" id="GO:0006355">
    <property type="term" value="P:regulation of DNA-templated transcription"/>
    <property type="evidence" value="ECO:0007669"/>
    <property type="project" value="InterPro"/>
</dbReference>
<feature type="transmembrane region" description="Helical" evidence="5">
    <location>
        <begin position="398"/>
        <end position="416"/>
    </location>
</feature>
<keyword evidence="2" id="KW-0238">DNA-binding</keyword>
<dbReference type="PANTHER" id="PTHR44688">
    <property type="entry name" value="DNA-BINDING TRANSCRIPTIONAL ACTIVATOR DEVR_DOSR"/>
    <property type="match status" value="1"/>
</dbReference>
<feature type="transmembrane region" description="Helical" evidence="5">
    <location>
        <begin position="366"/>
        <end position="386"/>
    </location>
</feature>
<feature type="transmembrane region" description="Helical" evidence="5">
    <location>
        <begin position="279"/>
        <end position="297"/>
    </location>
</feature>
<keyword evidence="5" id="KW-0812">Transmembrane</keyword>
<feature type="domain" description="HTH luxR-type" evidence="6">
    <location>
        <begin position="449"/>
        <end position="514"/>
    </location>
</feature>
<dbReference type="SMART" id="SM00421">
    <property type="entry name" value="HTH_LUXR"/>
    <property type="match status" value="1"/>
</dbReference>
<organism evidence="8 10">
    <name type="scientific">Eggerthella sinensis</name>
    <dbReference type="NCBI Taxonomy" id="242230"/>
    <lineage>
        <taxon>Bacteria</taxon>
        <taxon>Bacillati</taxon>
        <taxon>Actinomycetota</taxon>
        <taxon>Coriobacteriia</taxon>
        <taxon>Eggerthellales</taxon>
        <taxon>Eggerthellaceae</taxon>
        <taxon>Eggerthella</taxon>
    </lineage>
</organism>
<proteinExistence type="predicted"/>
<dbReference type="InterPro" id="IPR000792">
    <property type="entry name" value="Tscrpt_reg_LuxR_C"/>
</dbReference>
<comment type="caution">
    <text evidence="8">The sequence shown here is derived from an EMBL/GenBank/DDBJ whole genome shotgun (WGS) entry which is preliminary data.</text>
</comment>
<feature type="transmembrane region" description="Helical" evidence="5">
    <location>
        <begin position="165"/>
        <end position="186"/>
    </location>
</feature>
<feature type="transmembrane region" description="Helical" evidence="5">
    <location>
        <begin position="192"/>
        <end position="210"/>
    </location>
</feature>
<gene>
    <name evidence="7" type="ORF">C1876_08685</name>
    <name evidence="8" type="ORF">DMP09_02560</name>
</gene>
<dbReference type="SUPFAM" id="SSF46894">
    <property type="entry name" value="C-terminal effector domain of the bipartite response regulators"/>
    <property type="match status" value="1"/>
</dbReference>
<dbReference type="GO" id="GO:0003677">
    <property type="term" value="F:DNA binding"/>
    <property type="evidence" value="ECO:0007669"/>
    <property type="project" value="UniProtKB-KW"/>
</dbReference>
<keyword evidence="5" id="KW-0472">Membrane</keyword>
<dbReference type="Pfam" id="PF00196">
    <property type="entry name" value="GerE"/>
    <property type="match status" value="1"/>
</dbReference>
<feature type="transmembrane region" description="Helical" evidence="5">
    <location>
        <begin position="309"/>
        <end position="328"/>
    </location>
</feature>
<reference evidence="7 9" key="1">
    <citation type="journal article" date="2018" name="Elife">
        <title>Discovery and characterization of a prevalent human gut bacterial enzyme sufficient for the inactivation of a family of plant toxins.</title>
        <authorList>
            <person name="Koppel N."/>
            <person name="Bisanz J.E."/>
            <person name="Pandelia M.E."/>
            <person name="Turnbaugh P.J."/>
            <person name="Balskus E.P."/>
        </authorList>
    </citation>
    <scope>NUCLEOTIDE SEQUENCE [LARGE SCALE GENOMIC DNA]</scope>
    <source>
        <strain evidence="7 9">DSM 16107</strain>
    </source>
</reference>
<keyword evidence="5" id="KW-1133">Transmembrane helix</keyword>
<keyword evidence="1" id="KW-0805">Transcription regulation</keyword>
<dbReference type="PROSITE" id="PS00622">
    <property type="entry name" value="HTH_LUXR_1"/>
    <property type="match status" value="1"/>
</dbReference>